<dbReference type="GO" id="GO:0007520">
    <property type="term" value="P:myoblast fusion"/>
    <property type="evidence" value="ECO:0007669"/>
    <property type="project" value="TreeGrafter"/>
</dbReference>
<dbReference type="PROSITE" id="PS51650">
    <property type="entry name" value="C2_DOCK"/>
    <property type="match status" value="1"/>
</dbReference>
<name>A0A0N4UT28_ENTVE</name>
<dbReference type="GO" id="GO:0007264">
    <property type="term" value="P:small GTPase-mediated signal transduction"/>
    <property type="evidence" value="ECO:0007669"/>
    <property type="project" value="InterPro"/>
</dbReference>
<dbReference type="InterPro" id="IPR035892">
    <property type="entry name" value="C2_domain_sf"/>
</dbReference>
<dbReference type="InterPro" id="IPR026791">
    <property type="entry name" value="DOCK"/>
</dbReference>
<dbReference type="InterPro" id="IPR027007">
    <property type="entry name" value="C2_DOCK-type_domain"/>
</dbReference>
<dbReference type="WBParaSite" id="EVEC_0000034301-mRNA-1">
    <property type="protein sequence ID" value="EVEC_0000034301-mRNA-1"/>
    <property type="gene ID" value="EVEC_0000034301"/>
</dbReference>
<keyword evidence="7" id="KW-1185">Reference proteome</keyword>
<dbReference type="EMBL" id="UXUI01000191">
    <property type="protein sequence ID" value="VDD85100.1"/>
    <property type="molecule type" value="Genomic_DNA"/>
</dbReference>
<dbReference type="GO" id="GO:0005085">
    <property type="term" value="F:guanyl-nucleotide exchange factor activity"/>
    <property type="evidence" value="ECO:0007669"/>
    <property type="project" value="InterPro"/>
</dbReference>
<dbReference type="InterPro" id="IPR056372">
    <property type="entry name" value="TPR_DOCK"/>
</dbReference>
<feature type="domain" description="C2 DOCK-type" evidence="5">
    <location>
        <begin position="461"/>
        <end position="648"/>
    </location>
</feature>
<feature type="chain" id="PRO_5043122473" evidence="4">
    <location>
        <begin position="17"/>
        <end position="795"/>
    </location>
</feature>
<dbReference type="Pfam" id="PF23554">
    <property type="entry name" value="TPR_DOCK"/>
    <property type="match status" value="1"/>
</dbReference>
<evidence type="ECO:0000313" key="8">
    <source>
        <dbReference type="WBParaSite" id="EVEC_0000034301-mRNA-1"/>
    </source>
</evidence>
<sequence length="795" mass="89892">MMDQLFCVCIIDVILAQCNFTLESFSTLQQRNFKLLPVHIGDRLNILASAGEWYYGNCVSDEANCGIFPKAAVIFLSEQSSSATSEANELAAELTDVLKDWWTSIKETYGRQPRMECQDEILLYMEELMVMRKKILSGNVTVEELKEMRLQLVKKIDLGNEWLGLDMVIRDDSGKVIENDSVSVAHAYRAHLNAADRIFNDSVEVGLVNGLVKNPNDVSTVSAFSLLVQAHSAFLNCNSDCEFSLTLYGVTEQKYISESFIFYWNWKTRALSSRNCRALFKDLGSKKFPSVPSSSKDHRILMGVRVARIAPIESSSSTVRKLIDTGSQELLPRQPYAAAVFDLTDLLAGPPGSKEYMIYLNREASVDQLISKNCSSSWSNSIKAVSNESGSVYEQPRLMISAEVLVGSLAAIKKSYPHIFSLHSPTEVQKEYCLNIILVGGFDKVLNLTSPNFQNFVDEARNDLYIMLVEADLHGGKSSDGNIEARICAVDNNGVIENVRLCRVLCIEVATPEGLQKKTFYHSLVFYHEDRPKWNEIIKIVIPEESQKDIHIRITFHHKKCYDKGKQEKGPFALAFARVLEDATLIKDGSHALLVYRIESGKFTENDRSYLRLLSSRNESKAVPQHRSPTNPYSFAEKNSLVIRSVTCSTALTHNKSLLHILRWKNNDRALEEKLREISHSKGGTVSEELVKFIPNFCDALFEIVDHYPKYDGLVFDALVTVIQLVSEERFRNFRLVLQNYIENFHSTVAFVKLIPVLRQRIKSAEKTHEVTLNTMKALGIIMQLIVRSKICSDR</sequence>
<dbReference type="Pfam" id="PF16172">
    <property type="entry name" value="DOCK_N"/>
    <property type="match status" value="1"/>
</dbReference>
<proteinExistence type="inferred from homology"/>
<dbReference type="Pfam" id="PF14429">
    <property type="entry name" value="DOCK-C2"/>
    <property type="match status" value="1"/>
</dbReference>
<evidence type="ECO:0000259" key="5">
    <source>
        <dbReference type="PROSITE" id="PS51650"/>
    </source>
</evidence>
<dbReference type="GO" id="GO:0031267">
    <property type="term" value="F:small GTPase binding"/>
    <property type="evidence" value="ECO:0007669"/>
    <property type="project" value="TreeGrafter"/>
</dbReference>
<dbReference type="GO" id="GO:0005737">
    <property type="term" value="C:cytoplasm"/>
    <property type="evidence" value="ECO:0007669"/>
    <property type="project" value="UniProtKB-SubCell"/>
</dbReference>
<dbReference type="InterPro" id="IPR032376">
    <property type="entry name" value="DOCK_N"/>
</dbReference>
<evidence type="ECO:0000256" key="3">
    <source>
        <dbReference type="PROSITE-ProRule" id="PRU00983"/>
    </source>
</evidence>
<reference evidence="6 7" key="2">
    <citation type="submission" date="2018-10" db="EMBL/GenBank/DDBJ databases">
        <authorList>
            <consortium name="Pathogen Informatics"/>
        </authorList>
    </citation>
    <scope>NUCLEOTIDE SEQUENCE [LARGE SCALE GENOMIC DNA]</scope>
</reference>
<keyword evidence="2" id="KW-0963">Cytoplasm</keyword>
<dbReference type="Proteomes" id="UP000274131">
    <property type="component" value="Unassembled WGS sequence"/>
</dbReference>
<gene>
    <name evidence="6" type="ORF">EVEC_LOCUS243</name>
</gene>
<reference evidence="8" key="1">
    <citation type="submission" date="2017-02" db="UniProtKB">
        <authorList>
            <consortium name="WormBaseParasite"/>
        </authorList>
    </citation>
    <scope>IDENTIFICATION</scope>
</reference>
<evidence type="ECO:0000256" key="2">
    <source>
        <dbReference type="ARBA" id="ARBA00022490"/>
    </source>
</evidence>
<evidence type="ECO:0000256" key="1">
    <source>
        <dbReference type="ARBA" id="ARBA00004496"/>
    </source>
</evidence>
<organism evidence="8">
    <name type="scientific">Enterobius vermicularis</name>
    <name type="common">Human pinworm</name>
    <dbReference type="NCBI Taxonomy" id="51028"/>
    <lineage>
        <taxon>Eukaryota</taxon>
        <taxon>Metazoa</taxon>
        <taxon>Ecdysozoa</taxon>
        <taxon>Nematoda</taxon>
        <taxon>Chromadorea</taxon>
        <taxon>Rhabditida</taxon>
        <taxon>Spirurina</taxon>
        <taxon>Oxyuridomorpha</taxon>
        <taxon>Oxyuroidea</taxon>
        <taxon>Oxyuridae</taxon>
        <taxon>Enterobius</taxon>
    </lineage>
</organism>
<dbReference type="STRING" id="51028.A0A0N4UT28"/>
<evidence type="ECO:0000313" key="7">
    <source>
        <dbReference type="Proteomes" id="UP000274131"/>
    </source>
</evidence>
<dbReference type="InterPro" id="IPR042455">
    <property type="entry name" value="DOCK_N_sub1"/>
</dbReference>
<feature type="signal peptide" evidence="4">
    <location>
        <begin position="1"/>
        <end position="16"/>
    </location>
</feature>
<dbReference type="OrthoDB" id="18896at2759"/>
<protein>
    <submittedName>
        <fullName evidence="8">C2 DOCK-type domain-containing protein</fullName>
    </submittedName>
</protein>
<keyword evidence="4" id="KW-0732">Signal</keyword>
<comment type="subcellular location">
    <subcellularLocation>
        <location evidence="1">Cytoplasm</location>
    </subcellularLocation>
</comment>
<evidence type="ECO:0000313" key="6">
    <source>
        <dbReference type="EMBL" id="VDD85100.1"/>
    </source>
</evidence>
<dbReference type="Gene3D" id="2.60.40.150">
    <property type="entry name" value="C2 domain"/>
    <property type="match status" value="1"/>
</dbReference>
<dbReference type="AlphaFoldDB" id="A0A0N4UT28"/>
<dbReference type="GO" id="GO:0016477">
    <property type="term" value="P:cell migration"/>
    <property type="evidence" value="ECO:0007669"/>
    <property type="project" value="TreeGrafter"/>
</dbReference>
<accession>A0A0N4UT28</accession>
<dbReference type="Gene3D" id="2.30.30.40">
    <property type="entry name" value="SH3 Domains"/>
    <property type="match status" value="1"/>
</dbReference>
<comment type="similarity">
    <text evidence="3">Belongs to the DOCK family.</text>
</comment>
<evidence type="ECO:0000256" key="4">
    <source>
        <dbReference type="SAM" id="SignalP"/>
    </source>
</evidence>
<dbReference type="GO" id="GO:0005886">
    <property type="term" value="C:plasma membrane"/>
    <property type="evidence" value="ECO:0007669"/>
    <property type="project" value="TreeGrafter"/>
</dbReference>
<dbReference type="PANTHER" id="PTHR45653">
    <property type="entry name" value="DEDICATOR OF CYTOKINESIS"/>
    <property type="match status" value="1"/>
</dbReference>
<dbReference type="Gene3D" id="1.20.1270.350">
    <property type="entry name" value="Dedicator of cytokinesis N-terminal subdomain"/>
    <property type="match status" value="1"/>
</dbReference>
<dbReference type="PANTHER" id="PTHR45653:SF10">
    <property type="entry name" value="MYOBLAST CITY, ISOFORM B"/>
    <property type="match status" value="1"/>
</dbReference>